<keyword evidence="2" id="KW-1185">Reference proteome</keyword>
<evidence type="ECO:0000313" key="2">
    <source>
        <dbReference type="Proteomes" id="UP000036987"/>
    </source>
</evidence>
<dbReference type="Proteomes" id="UP000036987">
    <property type="component" value="Unassembled WGS sequence"/>
</dbReference>
<reference evidence="2" key="1">
    <citation type="journal article" date="2016" name="Nature">
        <title>The genome of the seagrass Zostera marina reveals angiosperm adaptation to the sea.</title>
        <authorList>
            <person name="Olsen J.L."/>
            <person name="Rouze P."/>
            <person name="Verhelst B."/>
            <person name="Lin Y.-C."/>
            <person name="Bayer T."/>
            <person name="Collen J."/>
            <person name="Dattolo E."/>
            <person name="De Paoli E."/>
            <person name="Dittami S."/>
            <person name="Maumus F."/>
            <person name="Michel G."/>
            <person name="Kersting A."/>
            <person name="Lauritano C."/>
            <person name="Lohaus R."/>
            <person name="Toepel M."/>
            <person name="Tonon T."/>
            <person name="Vanneste K."/>
            <person name="Amirebrahimi M."/>
            <person name="Brakel J."/>
            <person name="Bostroem C."/>
            <person name="Chovatia M."/>
            <person name="Grimwood J."/>
            <person name="Jenkins J.W."/>
            <person name="Jueterbock A."/>
            <person name="Mraz A."/>
            <person name="Stam W.T."/>
            <person name="Tice H."/>
            <person name="Bornberg-Bauer E."/>
            <person name="Green P.J."/>
            <person name="Pearson G.A."/>
            <person name="Procaccini G."/>
            <person name="Duarte C.M."/>
            <person name="Schmutz J."/>
            <person name="Reusch T.B.H."/>
            <person name="Van de Peer Y."/>
        </authorList>
    </citation>
    <scope>NUCLEOTIDE SEQUENCE [LARGE SCALE GENOMIC DNA]</scope>
    <source>
        <strain evidence="2">cv. Finnish</strain>
    </source>
</reference>
<accession>A0A0K9PFT7</accession>
<dbReference type="EMBL" id="LFYR01000932">
    <property type="protein sequence ID" value="KMZ67085.1"/>
    <property type="molecule type" value="Genomic_DNA"/>
</dbReference>
<protein>
    <submittedName>
        <fullName evidence="1">Uncharacterized protein</fullName>
    </submittedName>
</protein>
<name>A0A0K9PFT7_ZOSMR</name>
<sequence>MEVLLDEPGLEELNELRSSLSFSSSIRFSTADFAIFSTSALIPTSSTRSIASDTRVSESNPTDIHTQCNLLDVH</sequence>
<gene>
    <name evidence="1" type="ORF">ZOSMA_27G01400</name>
</gene>
<organism evidence="1 2">
    <name type="scientific">Zostera marina</name>
    <name type="common">Eelgrass</name>
    <dbReference type="NCBI Taxonomy" id="29655"/>
    <lineage>
        <taxon>Eukaryota</taxon>
        <taxon>Viridiplantae</taxon>
        <taxon>Streptophyta</taxon>
        <taxon>Embryophyta</taxon>
        <taxon>Tracheophyta</taxon>
        <taxon>Spermatophyta</taxon>
        <taxon>Magnoliopsida</taxon>
        <taxon>Liliopsida</taxon>
        <taxon>Zosteraceae</taxon>
        <taxon>Zostera</taxon>
    </lineage>
</organism>
<proteinExistence type="predicted"/>
<comment type="caution">
    <text evidence="1">The sequence shown here is derived from an EMBL/GenBank/DDBJ whole genome shotgun (WGS) entry which is preliminary data.</text>
</comment>
<dbReference type="AlphaFoldDB" id="A0A0K9PFT7"/>
<evidence type="ECO:0000313" key="1">
    <source>
        <dbReference type="EMBL" id="KMZ67085.1"/>
    </source>
</evidence>